<name>A0A174SA61_9FIRM</name>
<dbReference type="Proteomes" id="UP000095512">
    <property type="component" value="Unassembled WGS sequence"/>
</dbReference>
<dbReference type="InterPro" id="IPR036162">
    <property type="entry name" value="Resolvase-like_N_sf"/>
</dbReference>
<dbReference type="EMBL" id="CZAB01000063">
    <property type="protein sequence ID" value="CUP93406.1"/>
    <property type="molecule type" value="Genomic_DNA"/>
</dbReference>
<dbReference type="GO" id="GO:0000150">
    <property type="term" value="F:DNA strand exchange activity"/>
    <property type="evidence" value="ECO:0007669"/>
    <property type="project" value="InterPro"/>
</dbReference>
<dbReference type="InterPro" id="IPR011109">
    <property type="entry name" value="DNA_bind_recombinase_dom"/>
</dbReference>
<dbReference type="Gene3D" id="3.40.50.1390">
    <property type="entry name" value="Resolvase, N-terminal catalytic domain"/>
    <property type="match status" value="1"/>
</dbReference>
<proteinExistence type="predicted"/>
<sequence>MQKYVIALYIRLSLEDYKYDSMSIENQHLALNEFVSSMPESTHAEVLEFIDNGYSGTNFERPKVQELIEMVRANKIDCIIVKDFSRFGRNSIETGYFIERVFPLFHTRFISINDNFDSDQHKGDTGGMDVAFKYLISEYYSRDMSIKTKSAKYAKMQRGEYQSKVCPYGYRKSANGRMEPNPETAAVVQLIFQLAATGIGAAAVTRELFKRGIPTPGEHKAAHGQQYHDVSRSRGRWSSSTVLRILEDERYIGSYVIGRRAVIEVGGTRSRRKDRDKWFIIPDHHPAIVDKELFEKVQAVQRRFSLPTRKTMDYPLKGKVYCGCCDHALSRITQKKPFYMCRHSTADLNSRCRDVRADAAGLEEAVLLTLKKQLEVLLPVHEDGTIHLEDTAAKCSEYEKQMEALKDQKQALFERYLLGQIELDTYKSEKAVYDAEILKVKNAYAAVTAQAKLKREEQARQSSRQEIVHSIAEADVLTSELTDLLIEKVYVFPDNRIEIVYKVHDLFE</sequence>
<dbReference type="AlphaFoldDB" id="A0A174SA61"/>
<feature type="domain" description="Recombinase" evidence="2">
    <location>
        <begin position="167"/>
        <end position="310"/>
    </location>
</feature>
<dbReference type="InterPro" id="IPR038109">
    <property type="entry name" value="DNA_bind_recomb_sf"/>
</dbReference>
<dbReference type="PANTHER" id="PTHR30461">
    <property type="entry name" value="DNA-INVERTASE FROM LAMBDOID PROPHAGE"/>
    <property type="match status" value="1"/>
</dbReference>
<dbReference type="Gene3D" id="3.90.1750.20">
    <property type="entry name" value="Putative Large Serine Recombinase, Chain B, Domain 2"/>
    <property type="match status" value="1"/>
</dbReference>
<protein>
    <submittedName>
        <fullName evidence="3">Recombinase</fullName>
    </submittedName>
</protein>
<dbReference type="SUPFAM" id="SSF53041">
    <property type="entry name" value="Resolvase-like"/>
    <property type="match status" value="1"/>
</dbReference>
<dbReference type="RefSeq" id="WP_057572777.1">
    <property type="nucleotide sequence ID" value="NZ_CZAB01000063.1"/>
</dbReference>
<evidence type="ECO:0000256" key="1">
    <source>
        <dbReference type="SAM" id="Coils"/>
    </source>
</evidence>
<dbReference type="InterPro" id="IPR050639">
    <property type="entry name" value="SSR_resolvase"/>
</dbReference>
<dbReference type="Pfam" id="PF07508">
    <property type="entry name" value="Recombinase"/>
    <property type="match status" value="1"/>
</dbReference>
<keyword evidence="1" id="KW-0175">Coiled coil</keyword>
<dbReference type="PROSITE" id="PS51737">
    <property type="entry name" value="RECOMBINASE_DNA_BIND"/>
    <property type="match status" value="1"/>
</dbReference>
<dbReference type="GO" id="GO:0003677">
    <property type="term" value="F:DNA binding"/>
    <property type="evidence" value="ECO:0007669"/>
    <property type="project" value="InterPro"/>
</dbReference>
<organism evidence="3 4">
    <name type="scientific">Enterocloster clostridioformis</name>
    <dbReference type="NCBI Taxonomy" id="1531"/>
    <lineage>
        <taxon>Bacteria</taxon>
        <taxon>Bacillati</taxon>
        <taxon>Bacillota</taxon>
        <taxon>Clostridia</taxon>
        <taxon>Lachnospirales</taxon>
        <taxon>Lachnospiraceae</taxon>
        <taxon>Enterocloster</taxon>
    </lineage>
</organism>
<dbReference type="SMART" id="SM00857">
    <property type="entry name" value="Resolvase"/>
    <property type="match status" value="1"/>
</dbReference>
<evidence type="ECO:0000259" key="2">
    <source>
        <dbReference type="PROSITE" id="PS51737"/>
    </source>
</evidence>
<evidence type="ECO:0000313" key="3">
    <source>
        <dbReference type="EMBL" id="CUP93406.1"/>
    </source>
</evidence>
<feature type="coiled-coil region" evidence="1">
    <location>
        <begin position="388"/>
        <end position="415"/>
    </location>
</feature>
<dbReference type="Pfam" id="PF13408">
    <property type="entry name" value="Zn_ribbon_recom"/>
    <property type="match status" value="1"/>
</dbReference>
<dbReference type="InterPro" id="IPR006119">
    <property type="entry name" value="Resolv_N"/>
</dbReference>
<gene>
    <name evidence="3" type="ORF">ERS852480_04441</name>
</gene>
<accession>A0A174SA61</accession>
<reference evidence="3 4" key="1">
    <citation type="submission" date="2015-09" db="EMBL/GenBank/DDBJ databases">
        <authorList>
            <consortium name="Pathogen Informatics"/>
        </authorList>
    </citation>
    <scope>NUCLEOTIDE SEQUENCE [LARGE SCALE GENOMIC DNA]</scope>
    <source>
        <strain evidence="3 4">2789STDY5834865</strain>
    </source>
</reference>
<dbReference type="PANTHER" id="PTHR30461:SF23">
    <property type="entry name" value="DNA RECOMBINASE-RELATED"/>
    <property type="match status" value="1"/>
</dbReference>
<dbReference type="InterPro" id="IPR025827">
    <property type="entry name" value="Zn_ribbon_recom_dom"/>
</dbReference>
<evidence type="ECO:0000313" key="4">
    <source>
        <dbReference type="Proteomes" id="UP000095512"/>
    </source>
</evidence>
<dbReference type="Pfam" id="PF00239">
    <property type="entry name" value="Resolvase"/>
    <property type="match status" value="1"/>
</dbReference>